<evidence type="ECO:0000256" key="5">
    <source>
        <dbReference type="ARBA" id="ARBA00023163"/>
    </source>
</evidence>
<dbReference type="GO" id="GO:0006352">
    <property type="term" value="P:DNA-templated transcription initiation"/>
    <property type="evidence" value="ECO:0007669"/>
    <property type="project" value="InterPro"/>
</dbReference>
<feature type="domain" description="RNA polymerase sigma-70 region 2" evidence="6">
    <location>
        <begin position="29"/>
        <end position="98"/>
    </location>
</feature>
<proteinExistence type="inferred from homology"/>
<reference evidence="8 9" key="1">
    <citation type="submission" date="2020-05" db="EMBL/GenBank/DDBJ databases">
        <title>Complete genome sequence of Gemmatimonas greenlandica TET16.</title>
        <authorList>
            <person name="Zeng Y."/>
        </authorList>
    </citation>
    <scope>NUCLEOTIDE SEQUENCE [LARGE SCALE GENOMIC DNA]</scope>
    <source>
        <strain evidence="8 9">TET16</strain>
    </source>
</reference>
<evidence type="ECO:0000256" key="4">
    <source>
        <dbReference type="ARBA" id="ARBA00023125"/>
    </source>
</evidence>
<dbReference type="InterPro" id="IPR007627">
    <property type="entry name" value="RNA_pol_sigma70_r2"/>
</dbReference>
<gene>
    <name evidence="8" type="ORF">HKW67_21670</name>
</gene>
<keyword evidence="9" id="KW-1185">Reference proteome</keyword>
<dbReference type="SUPFAM" id="SSF88946">
    <property type="entry name" value="Sigma2 domain of RNA polymerase sigma factors"/>
    <property type="match status" value="1"/>
</dbReference>
<keyword evidence="4" id="KW-0238">DNA-binding</keyword>
<dbReference type="NCBIfam" id="TIGR02937">
    <property type="entry name" value="sigma70-ECF"/>
    <property type="match status" value="1"/>
</dbReference>
<dbReference type="PANTHER" id="PTHR43133">
    <property type="entry name" value="RNA POLYMERASE ECF-TYPE SIGMA FACTO"/>
    <property type="match status" value="1"/>
</dbReference>
<dbReference type="EMBL" id="CP053085">
    <property type="protein sequence ID" value="QJR37948.1"/>
    <property type="molecule type" value="Genomic_DNA"/>
</dbReference>
<accession>A0A6M4IUV5</accession>
<evidence type="ECO:0000313" key="8">
    <source>
        <dbReference type="EMBL" id="QJR37948.1"/>
    </source>
</evidence>
<keyword evidence="5" id="KW-0804">Transcription</keyword>
<dbReference type="InterPro" id="IPR036388">
    <property type="entry name" value="WH-like_DNA-bd_sf"/>
</dbReference>
<dbReference type="PANTHER" id="PTHR43133:SF62">
    <property type="entry name" value="RNA POLYMERASE SIGMA FACTOR SIGZ"/>
    <property type="match status" value="1"/>
</dbReference>
<evidence type="ECO:0000256" key="3">
    <source>
        <dbReference type="ARBA" id="ARBA00023082"/>
    </source>
</evidence>
<evidence type="ECO:0000313" key="9">
    <source>
        <dbReference type="Proteomes" id="UP000500938"/>
    </source>
</evidence>
<dbReference type="RefSeq" id="WP_171227384.1">
    <property type="nucleotide sequence ID" value="NZ_CP053085.1"/>
</dbReference>
<dbReference type="Proteomes" id="UP000500938">
    <property type="component" value="Chromosome"/>
</dbReference>
<dbReference type="InterPro" id="IPR007630">
    <property type="entry name" value="RNA_pol_sigma70_r4"/>
</dbReference>
<dbReference type="SUPFAM" id="SSF88659">
    <property type="entry name" value="Sigma3 and sigma4 domains of RNA polymerase sigma factors"/>
    <property type="match status" value="1"/>
</dbReference>
<organism evidence="8 9">
    <name type="scientific">Gemmatimonas groenlandica</name>
    <dbReference type="NCBI Taxonomy" id="2732249"/>
    <lineage>
        <taxon>Bacteria</taxon>
        <taxon>Pseudomonadati</taxon>
        <taxon>Gemmatimonadota</taxon>
        <taxon>Gemmatimonadia</taxon>
        <taxon>Gemmatimonadales</taxon>
        <taxon>Gemmatimonadaceae</taxon>
        <taxon>Gemmatimonas</taxon>
    </lineage>
</organism>
<evidence type="ECO:0000259" key="6">
    <source>
        <dbReference type="Pfam" id="PF04542"/>
    </source>
</evidence>
<name>A0A6M4IUV5_9BACT</name>
<dbReference type="InterPro" id="IPR013324">
    <property type="entry name" value="RNA_pol_sigma_r3/r4-like"/>
</dbReference>
<comment type="similarity">
    <text evidence="1">Belongs to the sigma-70 factor family. ECF subfamily.</text>
</comment>
<evidence type="ECO:0000256" key="1">
    <source>
        <dbReference type="ARBA" id="ARBA00010641"/>
    </source>
</evidence>
<dbReference type="CDD" id="cd06171">
    <property type="entry name" value="Sigma70_r4"/>
    <property type="match status" value="1"/>
</dbReference>
<dbReference type="GO" id="GO:0016987">
    <property type="term" value="F:sigma factor activity"/>
    <property type="evidence" value="ECO:0007669"/>
    <property type="project" value="UniProtKB-KW"/>
</dbReference>
<dbReference type="Gene3D" id="1.10.10.10">
    <property type="entry name" value="Winged helix-like DNA-binding domain superfamily/Winged helix DNA-binding domain"/>
    <property type="match status" value="1"/>
</dbReference>
<dbReference type="InterPro" id="IPR039425">
    <property type="entry name" value="RNA_pol_sigma-70-like"/>
</dbReference>
<keyword evidence="2" id="KW-0805">Transcription regulation</keyword>
<evidence type="ECO:0000259" key="7">
    <source>
        <dbReference type="Pfam" id="PF04545"/>
    </source>
</evidence>
<dbReference type="Gene3D" id="1.10.1740.10">
    <property type="match status" value="1"/>
</dbReference>
<dbReference type="InterPro" id="IPR014284">
    <property type="entry name" value="RNA_pol_sigma-70_dom"/>
</dbReference>
<protein>
    <submittedName>
        <fullName evidence="8">Sigma-70 family RNA polymerase sigma factor</fullName>
    </submittedName>
</protein>
<feature type="domain" description="RNA polymerase sigma-70 region 4" evidence="7">
    <location>
        <begin position="138"/>
        <end position="186"/>
    </location>
</feature>
<dbReference type="KEGG" id="ggr:HKW67_21670"/>
<dbReference type="AlphaFoldDB" id="A0A6M4IUV5"/>
<evidence type="ECO:0000256" key="2">
    <source>
        <dbReference type="ARBA" id="ARBA00023015"/>
    </source>
</evidence>
<sequence length="198" mass="21453">MPLADAAEPLDVQLIAEMAAGDERAASMLYDRHGAVMYGLALRVVGEPADAEEVVLDAFAQAWRDAARYDTSRGSVAGWLTTITRTRALDLIRARGRRSKMTDTATATLDEPAAMGSGFAAPDVQVQETERAVAVKSALDQLPLPQRQAIELAFFEGLTHHEVADRLREPLGTVKTRIRLGMQKLRDTLVGLAPESVS</sequence>
<dbReference type="GO" id="GO:0003677">
    <property type="term" value="F:DNA binding"/>
    <property type="evidence" value="ECO:0007669"/>
    <property type="project" value="UniProtKB-KW"/>
</dbReference>
<dbReference type="InterPro" id="IPR013325">
    <property type="entry name" value="RNA_pol_sigma_r2"/>
</dbReference>
<dbReference type="Pfam" id="PF04545">
    <property type="entry name" value="Sigma70_r4"/>
    <property type="match status" value="1"/>
</dbReference>
<keyword evidence="3" id="KW-0731">Sigma factor</keyword>
<dbReference type="Pfam" id="PF04542">
    <property type="entry name" value="Sigma70_r2"/>
    <property type="match status" value="1"/>
</dbReference>